<evidence type="ECO:0000256" key="1">
    <source>
        <dbReference type="SAM" id="MobiDB-lite"/>
    </source>
</evidence>
<keyword evidence="3" id="KW-1185">Reference proteome</keyword>
<gene>
    <name evidence="2" type="ORF">F511_02896</name>
</gene>
<feature type="region of interest" description="Disordered" evidence="1">
    <location>
        <begin position="1"/>
        <end position="33"/>
    </location>
</feature>
<protein>
    <submittedName>
        <fullName evidence="2">Uncharacterized protein</fullName>
    </submittedName>
</protein>
<evidence type="ECO:0000313" key="2">
    <source>
        <dbReference type="EMBL" id="KZV21738.1"/>
    </source>
</evidence>
<organism evidence="2 3">
    <name type="scientific">Dorcoceras hygrometricum</name>
    <dbReference type="NCBI Taxonomy" id="472368"/>
    <lineage>
        <taxon>Eukaryota</taxon>
        <taxon>Viridiplantae</taxon>
        <taxon>Streptophyta</taxon>
        <taxon>Embryophyta</taxon>
        <taxon>Tracheophyta</taxon>
        <taxon>Spermatophyta</taxon>
        <taxon>Magnoliopsida</taxon>
        <taxon>eudicotyledons</taxon>
        <taxon>Gunneridae</taxon>
        <taxon>Pentapetalae</taxon>
        <taxon>asterids</taxon>
        <taxon>lamiids</taxon>
        <taxon>Lamiales</taxon>
        <taxon>Gesneriaceae</taxon>
        <taxon>Didymocarpoideae</taxon>
        <taxon>Trichosporeae</taxon>
        <taxon>Loxocarpinae</taxon>
        <taxon>Dorcoceras</taxon>
    </lineage>
</organism>
<evidence type="ECO:0000313" key="3">
    <source>
        <dbReference type="Proteomes" id="UP000250235"/>
    </source>
</evidence>
<reference evidence="2 3" key="1">
    <citation type="journal article" date="2015" name="Proc. Natl. Acad. Sci. U.S.A.">
        <title>The resurrection genome of Boea hygrometrica: A blueprint for survival of dehydration.</title>
        <authorList>
            <person name="Xiao L."/>
            <person name="Yang G."/>
            <person name="Zhang L."/>
            <person name="Yang X."/>
            <person name="Zhao S."/>
            <person name="Ji Z."/>
            <person name="Zhou Q."/>
            <person name="Hu M."/>
            <person name="Wang Y."/>
            <person name="Chen M."/>
            <person name="Xu Y."/>
            <person name="Jin H."/>
            <person name="Xiao X."/>
            <person name="Hu G."/>
            <person name="Bao F."/>
            <person name="Hu Y."/>
            <person name="Wan P."/>
            <person name="Li L."/>
            <person name="Deng X."/>
            <person name="Kuang T."/>
            <person name="Xiang C."/>
            <person name="Zhu J.K."/>
            <person name="Oliver M.J."/>
            <person name="He Y."/>
        </authorList>
    </citation>
    <scope>NUCLEOTIDE SEQUENCE [LARGE SCALE GENOMIC DNA]</scope>
    <source>
        <strain evidence="3">cv. XS01</strain>
    </source>
</reference>
<dbReference type="AlphaFoldDB" id="A0A2Z7AK45"/>
<accession>A0A2Z7AK45</accession>
<dbReference type="EMBL" id="KV014877">
    <property type="protein sequence ID" value="KZV21738.1"/>
    <property type="molecule type" value="Genomic_DNA"/>
</dbReference>
<dbReference type="Proteomes" id="UP000250235">
    <property type="component" value="Unassembled WGS sequence"/>
</dbReference>
<proteinExistence type="predicted"/>
<sequence length="212" mass="24439">MATASVINHNSKKDGIPYRRNTKQGCKMHCDSRPTSNRVQPFPSLWLLHEIETKVAVSPPCYPLSQCRPQNRTQNSQKKVPTICTLVRGFLQVPSGNDQESNKIRFKVVMVEERAYNFDVFKTCGSPSPVPVTLWSTLTGMELTIPKQCTRWQPSFVLMKPLAIPRLIICWRRDETGAIRWNNKIWMNEKTLELYSPIFNGVGLFLHRRFGF</sequence>
<name>A0A2Z7AK45_9LAMI</name>